<name>A0A918S2V5_9HYPH</name>
<feature type="chain" id="PRO_5037494582" evidence="2">
    <location>
        <begin position="25"/>
        <end position="147"/>
    </location>
</feature>
<reference evidence="3" key="2">
    <citation type="submission" date="2020-09" db="EMBL/GenBank/DDBJ databases">
        <authorList>
            <person name="Sun Q."/>
            <person name="Kim S."/>
        </authorList>
    </citation>
    <scope>NUCLEOTIDE SEQUENCE</scope>
    <source>
        <strain evidence="3">KCTC 32437</strain>
    </source>
</reference>
<comment type="caution">
    <text evidence="3">The sequence shown here is derived from an EMBL/GenBank/DDBJ whole genome shotgun (WGS) entry which is preliminary data.</text>
</comment>
<dbReference type="AlphaFoldDB" id="A0A918S2V5"/>
<proteinExistence type="predicted"/>
<keyword evidence="4" id="KW-1185">Reference proteome</keyword>
<dbReference type="Proteomes" id="UP000646579">
    <property type="component" value="Unassembled WGS sequence"/>
</dbReference>
<gene>
    <name evidence="3" type="ORF">GCM10007989_15560</name>
</gene>
<evidence type="ECO:0000313" key="4">
    <source>
        <dbReference type="Proteomes" id="UP000646579"/>
    </source>
</evidence>
<keyword evidence="2" id="KW-0732">Signal</keyword>
<evidence type="ECO:0000256" key="1">
    <source>
        <dbReference type="SAM" id="MobiDB-lite"/>
    </source>
</evidence>
<feature type="signal peptide" evidence="2">
    <location>
        <begin position="1"/>
        <end position="24"/>
    </location>
</feature>
<evidence type="ECO:0000313" key="3">
    <source>
        <dbReference type="EMBL" id="GHA21225.1"/>
    </source>
</evidence>
<evidence type="ECO:0000256" key="2">
    <source>
        <dbReference type="SAM" id="SignalP"/>
    </source>
</evidence>
<protein>
    <submittedName>
        <fullName evidence="3">Uncharacterized protein</fullName>
    </submittedName>
</protein>
<organism evidence="3 4">
    <name type="scientific">Devosia pacifica</name>
    <dbReference type="NCBI Taxonomy" id="1335967"/>
    <lineage>
        <taxon>Bacteria</taxon>
        <taxon>Pseudomonadati</taxon>
        <taxon>Pseudomonadota</taxon>
        <taxon>Alphaproteobacteria</taxon>
        <taxon>Hyphomicrobiales</taxon>
        <taxon>Devosiaceae</taxon>
        <taxon>Devosia</taxon>
    </lineage>
</organism>
<accession>A0A918S2V5</accession>
<feature type="region of interest" description="Disordered" evidence="1">
    <location>
        <begin position="25"/>
        <end position="55"/>
    </location>
</feature>
<sequence>MLMLGSRLTLAAAAFGVLTAAAGAQDMQSPSTPQMSPGTGAEAESVAPDGEPVTAYAMPPNPNDLLTGLYATRATAEACDIDVDSEVASAMAADEARYIDQLGLTGDAAAEAYDQIVTTLDAQGLDCAEGSADVASVTRVLDLYAQQ</sequence>
<reference evidence="3" key="1">
    <citation type="journal article" date="2014" name="Int. J. Syst. Evol. Microbiol.">
        <title>Complete genome sequence of Corynebacterium casei LMG S-19264T (=DSM 44701T), isolated from a smear-ripened cheese.</title>
        <authorList>
            <consortium name="US DOE Joint Genome Institute (JGI-PGF)"/>
            <person name="Walter F."/>
            <person name="Albersmeier A."/>
            <person name="Kalinowski J."/>
            <person name="Ruckert C."/>
        </authorList>
    </citation>
    <scope>NUCLEOTIDE SEQUENCE</scope>
    <source>
        <strain evidence="3">KCTC 32437</strain>
    </source>
</reference>
<dbReference type="EMBL" id="BMZE01000002">
    <property type="protein sequence ID" value="GHA21225.1"/>
    <property type="molecule type" value="Genomic_DNA"/>
</dbReference>
<feature type="compositionally biased region" description="Polar residues" evidence="1">
    <location>
        <begin position="26"/>
        <end position="37"/>
    </location>
</feature>